<feature type="active site" description="Proton donor/acceptor" evidence="1">
    <location>
        <position position="84"/>
    </location>
</feature>
<dbReference type="CDD" id="cd07067">
    <property type="entry name" value="HP_PGM_like"/>
    <property type="match status" value="1"/>
</dbReference>
<evidence type="ECO:0008006" key="5">
    <source>
        <dbReference type="Google" id="ProtNLM"/>
    </source>
</evidence>
<name>A0A2H0BX19_9BACT</name>
<evidence type="ECO:0000256" key="1">
    <source>
        <dbReference type="PIRSR" id="PIRSR613078-1"/>
    </source>
</evidence>
<dbReference type="Gene3D" id="3.40.50.1240">
    <property type="entry name" value="Phosphoglycerate mutase-like"/>
    <property type="match status" value="2"/>
</dbReference>
<dbReference type="AlphaFoldDB" id="A0A2H0BX19"/>
<comment type="caution">
    <text evidence="3">The sequence shown here is derived from an EMBL/GenBank/DDBJ whole genome shotgun (WGS) entry which is preliminary data.</text>
</comment>
<evidence type="ECO:0000313" key="3">
    <source>
        <dbReference type="EMBL" id="PIP62236.1"/>
    </source>
</evidence>
<dbReference type="SUPFAM" id="SSF53254">
    <property type="entry name" value="Phosphoglycerate mutase-like"/>
    <property type="match status" value="1"/>
</dbReference>
<dbReference type="Proteomes" id="UP000231021">
    <property type="component" value="Unassembled WGS sequence"/>
</dbReference>
<dbReference type="EMBL" id="PCTB01000106">
    <property type="protein sequence ID" value="PIP62236.1"/>
    <property type="molecule type" value="Genomic_DNA"/>
</dbReference>
<dbReference type="SMART" id="SM00855">
    <property type="entry name" value="PGAM"/>
    <property type="match status" value="1"/>
</dbReference>
<proteinExistence type="predicted"/>
<evidence type="ECO:0000313" key="4">
    <source>
        <dbReference type="Proteomes" id="UP000231021"/>
    </source>
</evidence>
<dbReference type="Pfam" id="PF00300">
    <property type="entry name" value="His_Phos_1"/>
    <property type="match status" value="1"/>
</dbReference>
<dbReference type="InterPro" id="IPR029033">
    <property type="entry name" value="His_PPase_superfam"/>
</dbReference>
<accession>A0A2H0BX19</accession>
<reference evidence="3 4" key="1">
    <citation type="submission" date="2017-09" db="EMBL/GenBank/DDBJ databases">
        <title>Depth-based differentiation of microbial function through sediment-hosted aquifers and enrichment of novel symbionts in the deep terrestrial subsurface.</title>
        <authorList>
            <person name="Probst A.J."/>
            <person name="Ladd B."/>
            <person name="Jarett J.K."/>
            <person name="Geller-Mcgrath D.E."/>
            <person name="Sieber C.M."/>
            <person name="Emerson J.B."/>
            <person name="Anantharaman K."/>
            <person name="Thomas B.C."/>
            <person name="Malmstrom R."/>
            <person name="Stieglmeier M."/>
            <person name="Klingl A."/>
            <person name="Woyke T."/>
            <person name="Ryan C.M."/>
            <person name="Banfield J.F."/>
        </authorList>
    </citation>
    <scope>NUCLEOTIDE SEQUENCE [LARGE SCALE GENOMIC DNA]</scope>
    <source>
        <strain evidence="3">CG22_combo_CG10-13_8_21_14_all_35_9</strain>
    </source>
</reference>
<protein>
    <recommendedName>
        <fullName evidence="5">Histidine phosphatase family protein</fullName>
    </recommendedName>
</protein>
<feature type="active site" description="Tele-phosphohistidine intermediate" evidence="1">
    <location>
        <position position="8"/>
    </location>
</feature>
<feature type="binding site" evidence="2">
    <location>
        <position position="57"/>
    </location>
    <ligand>
        <name>substrate</name>
    </ligand>
</feature>
<gene>
    <name evidence="3" type="ORF">COW98_05155</name>
</gene>
<evidence type="ECO:0000256" key="2">
    <source>
        <dbReference type="PIRSR" id="PIRSR613078-2"/>
    </source>
</evidence>
<organism evidence="3 4">
    <name type="scientific">Candidatus Roizmanbacteria bacterium CG22_combo_CG10-13_8_21_14_all_35_9</name>
    <dbReference type="NCBI Taxonomy" id="1974861"/>
    <lineage>
        <taxon>Bacteria</taxon>
        <taxon>Candidatus Roizmaniibacteriota</taxon>
    </lineage>
</organism>
<sequence>MNIFLCRHTQVHNPKKIIYRRLPGYYLSKQGEMEVKEMGSFLKKYEIKEIFTSPMERCVQTAELIKETIGNPAVKIYQKDYLNEWKEGERTTDVIRRMRHILKDKKDNRVYISHKDPIRVFLNKITNQPLQELERWDCPKGSIYEITVDGKKSLPKLLFVPGKQNLKPRI</sequence>
<dbReference type="InterPro" id="IPR013078">
    <property type="entry name" value="His_Pase_superF_clade-1"/>
</dbReference>